<proteinExistence type="predicted"/>
<dbReference type="Pfam" id="PF13359">
    <property type="entry name" value="DDE_Tnp_4"/>
    <property type="match status" value="1"/>
</dbReference>
<protein>
    <recommendedName>
        <fullName evidence="3">DDE Tnp4 domain-containing protein</fullName>
    </recommendedName>
</protein>
<dbReference type="GO" id="GO:0046872">
    <property type="term" value="F:metal ion binding"/>
    <property type="evidence" value="ECO:0007669"/>
    <property type="project" value="UniProtKB-KW"/>
</dbReference>
<evidence type="ECO:0000313" key="4">
    <source>
        <dbReference type="EMBL" id="KAF2899496.1"/>
    </source>
</evidence>
<sequence length="295" mass="34142">MKLRCGLVLRSLKNRSQREALFMLLMVLTKNVTQDVVGGAFGMKQSLVSRSIESAAMSRLSQFVPNNLGYQHKTRIQIQNHTVPVFNEILGQPPSSVPIVFDCTYVYIEKLQDHELQKKTWSVHKNSNLYKVMIGCLSDGYILVADGQYFADGNNNDATILKLMLKNPLMLSFFQPRDYVVVDRGFRDVVDETKSHRIEVLQALNKLEQKMQEKNLSARFSSQWIRINLVDLSEFPILTMDNLLDITLGPYQLKQADYYNNRLNKEPNIFLHKIEEGFTRAKYLSRYSREETHQV</sequence>
<comment type="cofactor">
    <cofactor evidence="1">
        <name>a divalent metal cation</name>
        <dbReference type="ChEBI" id="CHEBI:60240"/>
    </cofactor>
</comment>
<dbReference type="EMBL" id="VTPC01002780">
    <property type="protein sequence ID" value="KAF2899496.1"/>
    <property type="molecule type" value="Genomic_DNA"/>
</dbReference>
<organism evidence="4 5">
    <name type="scientific">Ignelater luminosus</name>
    <name type="common">Cucubano</name>
    <name type="synonym">Pyrophorus luminosus</name>
    <dbReference type="NCBI Taxonomy" id="2038154"/>
    <lineage>
        <taxon>Eukaryota</taxon>
        <taxon>Metazoa</taxon>
        <taxon>Ecdysozoa</taxon>
        <taxon>Arthropoda</taxon>
        <taxon>Hexapoda</taxon>
        <taxon>Insecta</taxon>
        <taxon>Pterygota</taxon>
        <taxon>Neoptera</taxon>
        <taxon>Endopterygota</taxon>
        <taxon>Coleoptera</taxon>
        <taxon>Polyphaga</taxon>
        <taxon>Elateriformia</taxon>
        <taxon>Elateroidea</taxon>
        <taxon>Elateridae</taxon>
        <taxon>Agrypninae</taxon>
        <taxon>Pyrophorini</taxon>
        <taxon>Ignelater</taxon>
    </lineage>
</organism>
<gene>
    <name evidence="4" type="ORF">ILUMI_06679</name>
</gene>
<accession>A0A8K0D9S4</accession>
<keyword evidence="5" id="KW-1185">Reference proteome</keyword>
<evidence type="ECO:0000313" key="5">
    <source>
        <dbReference type="Proteomes" id="UP000801492"/>
    </source>
</evidence>
<evidence type="ECO:0000259" key="3">
    <source>
        <dbReference type="Pfam" id="PF13359"/>
    </source>
</evidence>
<name>A0A8K0D9S4_IGNLU</name>
<dbReference type="AlphaFoldDB" id="A0A8K0D9S4"/>
<dbReference type="Proteomes" id="UP000801492">
    <property type="component" value="Unassembled WGS sequence"/>
</dbReference>
<dbReference type="PANTHER" id="PTHR23080">
    <property type="entry name" value="THAP DOMAIN PROTEIN"/>
    <property type="match status" value="1"/>
</dbReference>
<comment type="caution">
    <text evidence="4">The sequence shown here is derived from an EMBL/GenBank/DDBJ whole genome shotgun (WGS) entry which is preliminary data.</text>
</comment>
<evidence type="ECO:0000256" key="1">
    <source>
        <dbReference type="ARBA" id="ARBA00001968"/>
    </source>
</evidence>
<reference evidence="4" key="1">
    <citation type="submission" date="2019-08" db="EMBL/GenBank/DDBJ databases">
        <title>The genome of the North American firefly Photinus pyralis.</title>
        <authorList>
            <consortium name="Photinus pyralis genome working group"/>
            <person name="Fallon T.R."/>
            <person name="Sander Lower S.E."/>
            <person name="Weng J.-K."/>
        </authorList>
    </citation>
    <scope>NUCLEOTIDE SEQUENCE</scope>
    <source>
        <strain evidence="4">TRF0915ILg1</strain>
        <tissue evidence="4">Whole body</tissue>
    </source>
</reference>
<evidence type="ECO:0000256" key="2">
    <source>
        <dbReference type="ARBA" id="ARBA00022723"/>
    </source>
</evidence>
<feature type="domain" description="DDE Tnp4" evidence="3">
    <location>
        <begin position="102"/>
        <end position="191"/>
    </location>
</feature>
<dbReference type="OrthoDB" id="6758862at2759"/>
<keyword evidence="2" id="KW-0479">Metal-binding</keyword>
<dbReference type="InterPro" id="IPR027806">
    <property type="entry name" value="HARBI1_dom"/>
</dbReference>